<feature type="coiled-coil region" evidence="1">
    <location>
        <begin position="138"/>
        <end position="195"/>
    </location>
</feature>
<name>A0A7J7IQP6_9RHOD</name>
<keyword evidence="1" id="KW-0175">Coiled coil</keyword>
<dbReference type="EMBL" id="VWRR01000003">
    <property type="protein sequence ID" value="KAF6004671.1"/>
    <property type="molecule type" value="Genomic_DNA"/>
</dbReference>
<accession>A0A7J7IQP6</accession>
<evidence type="ECO:0000256" key="1">
    <source>
        <dbReference type="SAM" id="Coils"/>
    </source>
</evidence>
<dbReference type="AlphaFoldDB" id="A0A7J7IQP6"/>
<protein>
    <submittedName>
        <fullName evidence="3">Uncharacterized protein</fullName>
    </submittedName>
</protein>
<sequence length="445" mass="49846">MTEQASTTSLDADTRRLIVQRHAALVVELNQVLAEMQQVRTACESRTWPRTRGTRMAELRARYAQLQTRSEELTALIHHLSAVMAGHDMGLAPETTPLRDTALNREASTLSDADTPVSELIEEKRLAVLTLPELRQLSIELSERVSEVERQIRRWHEQSDASRGETRVGESSIRLRRLEGQREQLNKCLDDIADAMLHAEEQDLWQSSSYVGEPIGRSDQDAGAATLSNDKQYDRQQRCSRNRAPTDPWPETVDQRSAHLPEPSCASPSVDRIDSGTHLSEDSLTETLGDSKIAADIERASDHEDEQRSNHASNRVRTRRTRSVSPPPNQTIPSVWPESGGCTSGGPRLSATSERALLLGQIPAGASTNALGERSSRPMPKYSPAFVQQRVEQARQRLARRSEALQHLHQQSAAMQDEATAFEELTDRLARKNRLFGGRFWESLF</sequence>
<comment type="caution">
    <text evidence="3">The sequence shown here is derived from an EMBL/GenBank/DDBJ whole genome shotgun (WGS) entry which is preliminary data.</text>
</comment>
<evidence type="ECO:0000313" key="3">
    <source>
        <dbReference type="EMBL" id="KAF6004671.1"/>
    </source>
</evidence>
<evidence type="ECO:0000256" key="2">
    <source>
        <dbReference type="SAM" id="MobiDB-lite"/>
    </source>
</evidence>
<feature type="compositionally biased region" description="Basic and acidic residues" evidence="2">
    <location>
        <begin position="298"/>
        <end position="309"/>
    </location>
</feature>
<feature type="region of interest" description="Disordered" evidence="2">
    <location>
        <begin position="211"/>
        <end position="277"/>
    </location>
</feature>
<organism evidence="3 4">
    <name type="scientific">Cyanidiococcus yangmingshanensis</name>
    <dbReference type="NCBI Taxonomy" id="2690220"/>
    <lineage>
        <taxon>Eukaryota</taxon>
        <taxon>Rhodophyta</taxon>
        <taxon>Bangiophyceae</taxon>
        <taxon>Cyanidiales</taxon>
        <taxon>Cyanidiaceae</taxon>
        <taxon>Cyanidiococcus</taxon>
    </lineage>
</organism>
<reference evidence="3 4" key="1">
    <citation type="journal article" date="2020" name="J. Phycol.">
        <title>Comparative genome analysis reveals Cyanidiococcus gen. nov., a new extremophilic red algal genus sister to Cyanidioschyzon (Cyanidioschyzonaceae, Rhodophyta).</title>
        <authorList>
            <person name="Liu S.-L."/>
            <person name="Chiang Y.-R."/>
            <person name="Yoon H.S."/>
            <person name="Fu H.-Y."/>
        </authorList>
    </citation>
    <scope>NUCLEOTIDE SEQUENCE [LARGE SCALE GENOMIC DNA]</scope>
    <source>
        <strain evidence="3 4">THAL066</strain>
    </source>
</reference>
<proteinExistence type="predicted"/>
<dbReference type="Proteomes" id="UP000530660">
    <property type="component" value="Unassembled WGS sequence"/>
</dbReference>
<feature type="region of interest" description="Disordered" evidence="2">
    <location>
        <begin position="298"/>
        <end position="348"/>
    </location>
</feature>
<evidence type="ECO:0000313" key="4">
    <source>
        <dbReference type="Proteomes" id="UP000530660"/>
    </source>
</evidence>
<keyword evidence="4" id="KW-1185">Reference proteome</keyword>
<gene>
    <name evidence="3" type="ORF">F1559_004985</name>
</gene>
<dbReference type="OrthoDB" id="10553641at2759"/>